<dbReference type="OrthoDB" id="123014at2"/>
<dbReference type="AlphaFoldDB" id="E8WW19"/>
<dbReference type="Proteomes" id="UP000000343">
    <property type="component" value="Chromosome"/>
</dbReference>
<dbReference type="EMBL" id="CP002480">
    <property type="protein sequence ID" value="ADW67325.1"/>
    <property type="molecule type" value="Genomic_DNA"/>
</dbReference>
<dbReference type="STRING" id="1198114.AciX9_0251"/>
<evidence type="ECO:0008006" key="3">
    <source>
        <dbReference type="Google" id="ProtNLM"/>
    </source>
</evidence>
<proteinExistence type="predicted"/>
<protein>
    <recommendedName>
        <fullName evidence="3">HEPN domain-containing protein</fullName>
    </recommendedName>
</protein>
<reference evidence="2" key="1">
    <citation type="submission" date="2011-01" db="EMBL/GenBank/DDBJ databases">
        <title>Complete sequence of chromosome of Acidobacterium sp. MP5ACTX9.</title>
        <authorList>
            <consortium name="US DOE Joint Genome Institute"/>
            <person name="Lucas S."/>
            <person name="Copeland A."/>
            <person name="Lapidus A."/>
            <person name="Cheng J.-F."/>
            <person name="Goodwin L."/>
            <person name="Pitluck S."/>
            <person name="Teshima H."/>
            <person name="Detter J.C."/>
            <person name="Han C."/>
            <person name="Tapia R."/>
            <person name="Land M."/>
            <person name="Hauser L."/>
            <person name="Kyrpides N."/>
            <person name="Ivanova N."/>
            <person name="Ovchinnikova G."/>
            <person name="Pagani I."/>
            <person name="Rawat S.R."/>
            <person name="Mannisto M."/>
            <person name="Haggblom M.M."/>
            <person name="Woyke T."/>
        </authorList>
    </citation>
    <scope>NUCLEOTIDE SEQUENCE [LARGE SCALE GENOMIC DNA]</scope>
    <source>
        <strain evidence="2">MP5ACTX9</strain>
    </source>
</reference>
<evidence type="ECO:0000313" key="1">
    <source>
        <dbReference type="EMBL" id="ADW67325.1"/>
    </source>
</evidence>
<organism evidence="2">
    <name type="scientific">Granulicella tundricola (strain ATCC BAA-1859 / DSM 23138 / MP5ACTX9)</name>
    <dbReference type="NCBI Taxonomy" id="1198114"/>
    <lineage>
        <taxon>Bacteria</taxon>
        <taxon>Pseudomonadati</taxon>
        <taxon>Acidobacteriota</taxon>
        <taxon>Terriglobia</taxon>
        <taxon>Terriglobales</taxon>
        <taxon>Acidobacteriaceae</taxon>
        <taxon>Granulicella</taxon>
    </lineage>
</organism>
<dbReference type="HOGENOM" id="CLU_134986_0_0_0"/>
<dbReference type="eggNOG" id="ENOG5033GXQ">
    <property type="taxonomic scope" value="Bacteria"/>
</dbReference>
<name>E8WW19_GRATM</name>
<dbReference type="KEGG" id="acm:AciX9_0251"/>
<gene>
    <name evidence="1" type="ordered locus">AciX9_0251</name>
</gene>
<dbReference type="PaxDb" id="1198114-AciX9_0251"/>
<accession>E8WW19</accession>
<evidence type="ECO:0000313" key="2">
    <source>
        <dbReference type="Proteomes" id="UP000000343"/>
    </source>
</evidence>
<dbReference type="RefSeq" id="WP_013578653.1">
    <property type="nucleotide sequence ID" value="NC_015064.1"/>
</dbReference>
<dbReference type="Gene3D" id="1.20.120.330">
    <property type="entry name" value="Nucleotidyltransferases domain 2"/>
    <property type="match status" value="1"/>
</dbReference>
<keyword evidence="2" id="KW-1185">Reference proteome</keyword>
<sequence>MALADDLLLQARDLANWGESRPRQASLRRSVSTAYYALFHLLVQDAAKRLSPGSPNGLTQQIGRAFVHGDMKQACKSITAQPTSVLLTLRPQGFSLRLQSVAGTFVNLQEQRHAADYDLTRTYTRIDVLNVVDTAQDAFADWRNVRRTAEANVFCAALLFHRTWGR</sequence>